<dbReference type="InterPro" id="IPR036505">
    <property type="entry name" value="Amidase/PGRP_sf"/>
</dbReference>
<dbReference type="InterPro" id="IPR002502">
    <property type="entry name" value="Amidase_domain"/>
</dbReference>
<accession>A0A9J7EQ00</accession>
<dbReference type="CDD" id="cd06583">
    <property type="entry name" value="PGRP"/>
    <property type="match status" value="1"/>
</dbReference>
<dbReference type="AlphaFoldDB" id="A0A9J7EQ00"/>
<dbReference type="GO" id="GO:0008270">
    <property type="term" value="F:zinc ion binding"/>
    <property type="evidence" value="ECO:0007669"/>
    <property type="project" value="InterPro"/>
</dbReference>
<dbReference type="RefSeq" id="XP_022832522.1">
    <property type="nucleotide sequence ID" value="XM_022976754.1"/>
</dbReference>
<evidence type="ECO:0000256" key="4">
    <source>
        <dbReference type="SAM" id="Phobius"/>
    </source>
</evidence>
<keyword evidence="2" id="KW-0399">Innate immunity</keyword>
<comment type="similarity">
    <text evidence="1">Belongs to the N-acetylmuramoyl-L-alanine amidase 2 family.</text>
</comment>
<proteinExistence type="inferred from homology"/>
<organism evidence="7 8">
    <name type="scientific">Spodoptera litura</name>
    <name type="common">Asian cotton leafworm</name>
    <dbReference type="NCBI Taxonomy" id="69820"/>
    <lineage>
        <taxon>Eukaryota</taxon>
        <taxon>Metazoa</taxon>
        <taxon>Ecdysozoa</taxon>
        <taxon>Arthropoda</taxon>
        <taxon>Hexapoda</taxon>
        <taxon>Insecta</taxon>
        <taxon>Pterygota</taxon>
        <taxon>Neoptera</taxon>
        <taxon>Endopterygota</taxon>
        <taxon>Lepidoptera</taxon>
        <taxon>Glossata</taxon>
        <taxon>Ditrysia</taxon>
        <taxon>Noctuoidea</taxon>
        <taxon>Noctuidae</taxon>
        <taxon>Amphipyrinae</taxon>
        <taxon>Spodoptera</taxon>
    </lineage>
</organism>
<name>A0A9J7EQ00_SPOLT</name>
<dbReference type="SUPFAM" id="SSF55846">
    <property type="entry name" value="N-acetylmuramoyl-L-alanine amidase-like"/>
    <property type="match status" value="1"/>
</dbReference>
<feature type="transmembrane region" description="Helical" evidence="4">
    <location>
        <begin position="96"/>
        <end position="119"/>
    </location>
</feature>
<evidence type="ECO:0000259" key="5">
    <source>
        <dbReference type="SMART" id="SM00644"/>
    </source>
</evidence>
<keyword evidence="7" id="KW-1185">Reference proteome</keyword>
<dbReference type="GO" id="GO:0045087">
    <property type="term" value="P:innate immune response"/>
    <property type="evidence" value="ECO:0007669"/>
    <property type="project" value="UniProtKB-KW"/>
</dbReference>
<evidence type="ECO:0000313" key="8">
    <source>
        <dbReference type="RefSeq" id="XP_022832522.1"/>
    </source>
</evidence>
<gene>
    <name evidence="8" type="primary">LOC111360673</name>
</gene>
<dbReference type="Proteomes" id="UP000301870">
    <property type="component" value="Chromosome Z"/>
</dbReference>
<keyword evidence="4" id="KW-0812">Transmembrane</keyword>
<protein>
    <submittedName>
        <fullName evidence="8">Peptidoglycan-recognition protein SC2-like isoform X3</fullName>
    </submittedName>
</protein>
<feature type="domain" description="N-acetylmuramoyl-L-alanine amidase" evidence="5">
    <location>
        <begin position="144"/>
        <end position="281"/>
    </location>
</feature>
<dbReference type="GeneID" id="111360673"/>
<keyword evidence="3" id="KW-0391">Immunity</keyword>
<dbReference type="SMART" id="SM00644">
    <property type="entry name" value="Ami_2"/>
    <property type="match status" value="1"/>
</dbReference>
<dbReference type="InterPro" id="IPR006619">
    <property type="entry name" value="PGRP_domain_met/bac"/>
</dbReference>
<dbReference type="GO" id="GO:0009253">
    <property type="term" value="P:peptidoglycan catabolic process"/>
    <property type="evidence" value="ECO:0007669"/>
    <property type="project" value="InterPro"/>
</dbReference>
<dbReference type="GO" id="GO:0008745">
    <property type="term" value="F:N-acetylmuramoyl-L-alanine amidase activity"/>
    <property type="evidence" value="ECO:0007669"/>
    <property type="project" value="InterPro"/>
</dbReference>
<evidence type="ECO:0000259" key="6">
    <source>
        <dbReference type="SMART" id="SM00701"/>
    </source>
</evidence>
<dbReference type="PANTHER" id="PTHR11022:SF41">
    <property type="entry name" value="PEPTIDOGLYCAN-RECOGNITION PROTEIN LC-RELATED"/>
    <property type="match status" value="1"/>
</dbReference>
<dbReference type="Pfam" id="PF01510">
    <property type="entry name" value="Amidase_2"/>
    <property type="match status" value="1"/>
</dbReference>
<dbReference type="SMART" id="SM00701">
    <property type="entry name" value="PGRP"/>
    <property type="match status" value="1"/>
</dbReference>
<keyword evidence="4" id="KW-0472">Membrane</keyword>
<evidence type="ECO:0000313" key="7">
    <source>
        <dbReference type="Proteomes" id="UP000301870"/>
    </source>
</evidence>
<keyword evidence="4" id="KW-1133">Transmembrane helix</keyword>
<reference evidence="8" key="1">
    <citation type="submission" date="2025-08" db="UniProtKB">
        <authorList>
            <consortium name="RefSeq"/>
        </authorList>
    </citation>
    <scope>IDENTIFICATION</scope>
    <source>
        <strain evidence="8">Ishihara</strain>
        <tissue evidence="8">Whole body</tissue>
    </source>
</reference>
<evidence type="ECO:0000256" key="2">
    <source>
        <dbReference type="ARBA" id="ARBA00022588"/>
    </source>
</evidence>
<dbReference type="InterPro" id="IPR015510">
    <property type="entry name" value="PGRP"/>
</dbReference>
<dbReference type="Gene3D" id="3.40.80.10">
    <property type="entry name" value="Peptidoglycan recognition protein-like"/>
    <property type="match status" value="1"/>
</dbReference>
<dbReference type="PANTHER" id="PTHR11022">
    <property type="entry name" value="PEPTIDOGLYCAN RECOGNITION PROTEIN"/>
    <property type="match status" value="1"/>
</dbReference>
<feature type="domain" description="Peptidoglycan recognition protein family" evidence="6">
    <location>
        <begin position="133"/>
        <end position="274"/>
    </location>
</feature>
<evidence type="ECO:0000256" key="3">
    <source>
        <dbReference type="ARBA" id="ARBA00022859"/>
    </source>
</evidence>
<sequence length="305" mass="34354">MWNEGDPRRELPSHEVAMGRSPGAEVVVLDDRVIEAASRAQPGVTNINVTKSSRLHIGPKFVSVTQNIDNTEVVKGRILGLELVSPQNSKRLRCSIAVFVCWAFVVASGLTFFIFHFALTKQAMRLDLDIKEPWYLRRAQWHAMPSYGIEVLNLPVSYVLIGHSAMDFCSETYECIKDVLEIQRDHQRRGWNDIGPNFLVGGNGVIFEGRGANIIGAMVRSWNVIGVSVMFLGNYMNSEPTKVQFDNVKVLLEELVRKEVLRPDYTLYGACQVQGAVRTPGINLVEQLHNFEHWNPVNKTSCLRT</sequence>
<evidence type="ECO:0000256" key="1">
    <source>
        <dbReference type="ARBA" id="ARBA00007553"/>
    </source>
</evidence>